<sequence>MTRIVAHRRYKSPLLASACRGIWAIAGILAVAASSSAEARAIRIISGTYGTKCGTPRGDATHDLARQCDGLQTCPYILRKALTGAPSKDCHSDHMDLHVEWLCTDTEFHTATISAEAGPGSRLVLSCVEETGPGR</sequence>
<name>A0ABM8T5C4_9BURK</name>
<evidence type="ECO:0000313" key="2">
    <source>
        <dbReference type="Proteomes" id="UP000673821"/>
    </source>
</evidence>
<evidence type="ECO:0000313" key="1">
    <source>
        <dbReference type="EMBL" id="CAE6859482.1"/>
    </source>
</evidence>
<keyword evidence="2" id="KW-1185">Reference proteome</keyword>
<accession>A0ABM8T5C4</accession>
<protein>
    <recommendedName>
        <fullName evidence="3">Secreted protein</fullName>
    </recommendedName>
</protein>
<proteinExistence type="predicted"/>
<organism evidence="1 2">
    <name type="scientific">Paraburkholderia nemoris</name>
    <dbReference type="NCBI Taxonomy" id="2793076"/>
    <lineage>
        <taxon>Bacteria</taxon>
        <taxon>Pseudomonadati</taxon>
        <taxon>Pseudomonadota</taxon>
        <taxon>Betaproteobacteria</taxon>
        <taxon>Burkholderiales</taxon>
        <taxon>Burkholderiaceae</taxon>
        <taxon>Paraburkholderia</taxon>
    </lineage>
</organism>
<dbReference type="EMBL" id="CAJNBH010000049">
    <property type="protein sequence ID" value="CAE6859482.1"/>
    <property type="molecule type" value="Genomic_DNA"/>
</dbReference>
<gene>
    <name evidence="1" type="ORF">R69776_07928</name>
</gene>
<reference evidence="1 2" key="1">
    <citation type="submission" date="2021-02" db="EMBL/GenBank/DDBJ databases">
        <authorList>
            <person name="Vanwijnsberghe S."/>
        </authorList>
    </citation>
    <scope>NUCLEOTIDE SEQUENCE [LARGE SCALE GENOMIC DNA]</scope>
    <source>
        <strain evidence="1 2">R-69776</strain>
    </source>
</reference>
<comment type="caution">
    <text evidence="1">The sequence shown here is derived from an EMBL/GenBank/DDBJ whole genome shotgun (WGS) entry which is preliminary data.</text>
</comment>
<evidence type="ECO:0008006" key="3">
    <source>
        <dbReference type="Google" id="ProtNLM"/>
    </source>
</evidence>
<dbReference type="Proteomes" id="UP000673821">
    <property type="component" value="Unassembled WGS sequence"/>
</dbReference>